<dbReference type="EMBL" id="JAGGMS010000001">
    <property type="protein sequence ID" value="MBP2185300.1"/>
    <property type="molecule type" value="Genomic_DNA"/>
</dbReference>
<name>A0ABS4Q2G0_9PSEU</name>
<dbReference type="Proteomes" id="UP000741013">
    <property type="component" value="Unassembled WGS sequence"/>
</dbReference>
<keyword evidence="2" id="KW-1185">Reference proteome</keyword>
<organism evidence="1 2">
    <name type="scientific">Amycolatopsis magusensis</name>
    <dbReference type="NCBI Taxonomy" id="882444"/>
    <lineage>
        <taxon>Bacteria</taxon>
        <taxon>Bacillati</taxon>
        <taxon>Actinomycetota</taxon>
        <taxon>Actinomycetes</taxon>
        <taxon>Pseudonocardiales</taxon>
        <taxon>Pseudonocardiaceae</taxon>
        <taxon>Amycolatopsis</taxon>
    </lineage>
</organism>
<gene>
    <name evidence="1" type="ORF">JOM49_006826</name>
</gene>
<evidence type="ECO:0008006" key="3">
    <source>
        <dbReference type="Google" id="ProtNLM"/>
    </source>
</evidence>
<sequence>MHDVVSIVVATGASGTREPLPECAEPVLARLRELFAQCG</sequence>
<proteinExistence type="predicted"/>
<evidence type="ECO:0000313" key="1">
    <source>
        <dbReference type="EMBL" id="MBP2185300.1"/>
    </source>
</evidence>
<accession>A0ABS4Q2G0</accession>
<reference evidence="1 2" key="1">
    <citation type="submission" date="2021-03" db="EMBL/GenBank/DDBJ databases">
        <title>Sequencing the genomes of 1000 actinobacteria strains.</title>
        <authorList>
            <person name="Klenk H.-P."/>
        </authorList>
    </citation>
    <scope>NUCLEOTIDE SEQUENCE [LARGE SCALE GENOMIC DNA]</scope>
    <source>
        <strain evidence="1 2">DSM 45510</strain>
    </source>
</reference>
<comment type="caution">
    <text evidence="1">The sequence shown here is derived from an EMBL/GenBank/DDBJ whole genome shotgun (WGS) entry which is preliminary data.</text>
</comment>
<evidence type="ECO:0000313" key="2">
    <source>
        <dbReference type="Proteomes" id="UP000741013"/>
    </source>
</evidence>
<protein>
    <recommendedName>
        <fullName evidence="3">Molybdenum cofactor biosynthesis protein</fullName>
    </recommendedName>
</protein>